<evidence type="ECO:0000313" key="1">
    <source>
        <dbReference type="EMBL" id="BAK60278.1"/>
    </source>
</evidence>
<evidence type="ECO:0008006" key="3">
    <source>
        <dbReference type="Google" id="ProtNLM"/>
    </source>
</evidence>
<reference evidence="1 2" key="1">
    <citation type="journal article" date="2011" name="PLoS ONE">
        <title>Complete genome sequence and comparative analysis of the fish pathogen Lactococcus garvieae.</title>
        <authorList>
            <person name="Morita H."/>
            <person name="Toh H."/>
            <person name="Oshima K."/>
            <person name="Yoshizaki M."/>
            <person name="Kawanishi M."/>
            <person name="Nakaya K."/>
            <person name="Suzuki T."/>
            <person name="Miyauchi E."/>
            <person name="Ishii Y."/>
            <person name="Tanabe S."/>
            <person name="Murakami M."/>
            <person name="Hattori M."/>
        </authorList>
    </citation>
    <scope>NUCLEOTIDE SEQUENCE [LARGE SCALE GENOMIC DNA]</scope>
    <source>
        <strain evidence="1 2">Lg2</strain>
    </source>
</reference>
<dbReference type="eggNOG" id="COG4898">
    <property type="taxonomic scope" value="Bacteria"/>
</dbReference>
<gene>
    <name evidence="1" type="ordered locus">LCGL_0818</name>
</gene>
<dbReference type="KEGG" id="lgv:LCGL_0818"/>
<sequence length="133" mass="15282">MTKKPALYILKRKGFIEVKNMASTERVKQMKFETVYPLYLAKVEKKGRIKEELDEVLTWLTGYTNPSQLTGSLGQLIENQPFNDNAPLITGVICGVRVEEIEDNFMKKLRYMDKVVDELAKGKSVEKIKRSPL</sequence>
<dbReference type="AlphaFoldDB" id="F9VD77"/>
<name>F9VD77_LACGL</name>
<proteinExistence type="predicted"/>
<dbReference type="STRING" id="420890.LCGL_0818"/>
<evidence type="ECO:0000313" key="2">
    <source>
        <dbReference type="Proteomes" id="UP000008520"/>
    </source>
</evidence>
<keyword evidence="2" id="KW-1185">Reference proteome</keyword>
<dbReference type="Gene3D" id="1.10.8.290">
    <property type="entry name" value="uncharacterized protein sp1917 domain"/>
    <property type="match status" value="1"/>
</dbReference>
<organism evidence="1 2">
    <name type="scientific">Lactococcus garvieae (strain Lg2)</name>
    <name type="common">Enterococcus seriolicida</name>
    <dbReference type="NCBI Taxonomy" id="420890"/>
    <lineage>
        <taxon>Bacteria</taxon>
        <taxon>Bacillati</taxon>
        <taxon>Bacillota</taxon>
        <taxon>Bacilli</taxon>
        <taxon>Lactobacillales</taxon>
        <taxon>Streptococcaceae</taxon>
        <taxon>Lactococcus</taxon>
    </lineage>
</organism>
<dbReference type="EMBL" id="AP009333">
    <property type="protein sequence ID" value="BAK60278.1"/>
    <property type="molecule type" value="Genomic_DNA"/>
</dbReference>
<dbReference type="InterPro" id="IPR023204">
    <property type="entry name" value="SP1917_dom_sf"/>
</dbReference>
<accession>F9VD77</accession>
<dbReference type="HOGENOM" id="CLU_133735_0_0_9"/>
<dbReference type="InterPro" id="IPR014580">
    <property type="entry name" value="UCP033199"/>
</dbReference>
<dbReference type="Proteomes" id="UP000008520">
    <property type="component" value="Chromosome"/>
</dbReference>
<dbReference type="PATRIC" id="fig|420890.5.peg.814"/>
<dbReference type="Pfam" id="PF09966">
    <property type="entry name" value="DUF2200"/>
    <property type="match status" value="1"/>
</dbReference>
<protein>
    <recommendedName>
        <fullName evidence="3">DUF2200 domain-containing protein</fullName>
    </recommendedName>
</protein>